<dbReference type="Proteomes" id="UP001224775">
    <property type="component" value="Unassembled WGS sequence"/>
</dbReference>
<gene>
    <name evidence="2" type="ORF">QTG54_013634</name>
</gene>
<evidence type="ECO:0000313" key="2">
    <source>
        <dbReference type="EMBL" id="KAK1735471.1"/>
    </source>
</evidence>
<comment type="caution">
    <text evidence="2">The sequence shown here is derived from an EMBL/GenBank/DDBJ whole genome shotgun (WGS) entry which is preliminary data.</text>
</comment>
<dbReference type="AlphaFoldDB" id="A0AAD8XX04"/>
<keyword evidence="3" id="KW-1185">Reference proteome</keyword>
<organism evidence="2 3">
    <name type="scientific">Skeletonema marinoi</name>
    <dbReference type="NCBI Taxonomy" id="267567"/>
    <lineage>
        <taxon>Eukaryota</taxon>
        <taxon>Sar</taxon>
        <taxon>Stramenopiles</taxon>
        <taxon>Ochrophyta</taxon>
        <taxon>Bacillariophyta</taxon>
        <taxon>Coscinodiscophyceae</taxon>
        <taxon>Thalassiosirophycidae</taxon>
        <taxon>Thalassiosirales</taxon>
        <taxon>Skeletonemataceae</taxon>
        <taxon>Skeletonema</taxon>
        <taxon>Skeletonema marinoi-dohrnii complex</taxon>
    </lineage>
</organism>
<protein>
    <submittedName>
        <fullName evidence="2">Uncharacterized protein</fullName>
    </submittedName>
</protein>
<feature type="region of interest" description="Disordered" evidence="1">
    <location>
        <begin position="22"/>
        <end position="41"/>
    </location>
</feature>
<evidence type="ECO:0000256" key="1">
    <source>
        <dbReference type="SAM" id="MobiDB-lite"/>
    </source>
</evidence>
<dbReference type="EMBL" id="JATAAI010000033">
    <property type="protein sequence ID" value="KAK1735471.1"/>
    <property type="molecule type" value="Genomic_DNA"/>
</dbReference>
<name>A0AAD8XX04_9STRA</name>
<proteinExistence type="predicted"/>
<sequence>MAKAGKEKDVEKMLEEENAKFTEAIQDEGKGGQDTKKEGRVKESLKYCHSYKMVRPAQVEKN</sequence>
<feature type="compositionally biased region" description="Basic and acidic residues" evidence="1">
    <location>
        <begin position="27"/>
        <end position="41"/>
    </location>
</feature>
<evidence type="ECO:0000313" key="3">
    <source>
        <dbReference type="Proteomes" id="UP001224775"/>
    </source>
</evidence>
<accession>A0AAD8XX04</accession>
<reference evidence="2" key="1">
    <citation type="submission" date="2023-06" db="EMBL/GenBank/DDBJ databases">
        <title>Survivors Of The Sea: Transcriptome response of Skeletonema marinoi to long-term dormancy.</title>
        <authorList>
            <person name="Pinder M.I.M."/>
            <person name="Kourtchenko O."/>
            <person name="Robertson E.K."/>
            <person name="Larsson T."/>
            <person name="Maumus F."/>
            <person name="Osuna-Cruz C.M."/>
            <person name="Vancaester E."/>
            <person name="Stenow R."/>
            <person name="Vandepoele K."/>
            <person name="Ploug H."/>
            <person name="Bruchert V."/>
            <person name="Godhe A."/>
            <person name="Topel M."/>
        </authorList>
    </citation>
    <scope>NUCLEOTIDE SEQUENCE</scope>
    <source>
        <strain evidence="2">R05AC</strain>
    </source>
</reference>